<reference evidence="3" key="1">
    <citation type="submission" date="2018-03" db="EMBL/GenBank/DDBJ databases">
        <authorList>
            <person name="Navarro De La Torre S."/>
        </authorList>
    </citation>
    <scope>NUCLEOTIDE SEQUENCE [LARGE SCALE GENOMIC DNA]</scope>
    <source>
        <strain evidence="3">EAod3</strain>
    </source>
</reference>
<evidence type="ECO:0000313" key="3">
    <source>
        <dbReference type="Proteomes" id="UP000244934"/>
    </source>
</evidence>
<organism evidence="2 3">
    <name type="scientific">Kushneria phyllosphaerae</name>
    <dbReference type="NCBI Taxonomy" id="2100822"/>
    <lineage>
        <taxon>Bacteria</taxon>
        <taxon>Pseudomonadati</taxon>
        <taxon>Pseudomonadota</taxon>
        <taxon>Gammaproteobacteria</taxon>
        <taxon>Oceanospirillales</taxon>
        <taxon>Halomonadaceae</taxon>
        <taxon>Kushneria</taxon>
    </lineage>
</organism>
<dbReference type="InterPro" id="IPR055507">
    <property type="entry name" value="DUF7079"/>
</dbReference>
<dbReference type="Proteomes" id="UP000244934">
    <property type="component" value="Unassembled WGS sequence"/>
</dbReference>
<keyword evidence="3" id="KW-1185">Reference proteome</keyword>
<name>A0A2R8CR91_9GAMM</name>
<dbReference type="Pfam" id="PF23296">
    <property type="entry name" value="DUF7079"/>
    <property type="match status" value="1"/>
</dbReference>
<evidence type="ECO:0000313" key="2">
    <source>
        <dbReference type="EMBL" id="SPJ35400.1"/>
    </source>
</evidence>
<feature type="domain" description="DUF7079" evidence="1">
    <location>
        <begin position="50"/>
        <end position="159"/>
    </location>
</feature>
<protein>
    <recommendedName>
        <fullName evidence="1">DUF7079 domain-containing protein</fullName>
    </recommendedName>
</protein>
<accession>A0A2R8CR91</accession>
<sequence length="177" mass="21249">MAAWRVFYRVRAQVSAQAGTNVPEPLQYCRVKTVSSSHDNMNDPQRLLDHRRDLWMALAPLWLDREPGERDYAHMADVIEQYDFTTDELERIYRVEMSPVLVRHQVSLAGEWRSFDEDQLLRQLTFHVWKLTRWRRGFWLLFSGLTTMMTRHRYNMLMEVVLTRRRMAAEQEVTSDD</sequence>
<evidence type="ECO:0000259" key="1">
    <source>
        <dbReference type="Pfam" id="PF23296"/>
    </source>
</evidence>
<proteinExistence type="predicted"/>
<dbReference type="AlphaFoldDB" id="A0A2R8CR91"/>
<gene>
    <name evidence="2" type="ORF">KSP9073_03462</name>
</gene>
<dbReference type="EMBL" id="ONZI01000006">
    <property type="protein sequence ID" value="SPJ35400.1"/>
    <property type="molecule type" value="Genomic_DNA"/>
</dbReference>